<dbReference type="CDD" id="cd10439">
    <property type="entry name" value="GIY-YIG_COG3410"/>
    <property type="match status" value="1"/>
</dbReference>
<feature type="domain" description="Schlafen group 3-like DNA/RNA helicase" evidence="1">
    <location>
        <begin position="182"/>
        <end position="569"/>
    </location>
</feature>
<reference evidence="2 3" key="1">
    <citation type="submission" date="2023-07" db="EMBL/GenBank/DDBJ databases">
        <title>Sorghum-associated microbial communities from plants grown in Nebraska, USA.</title>
        <authorList>
            <person name="Schachtman D."/>
        </authorList>
    </citation>
    <scope>NUCLEOTIDE SEQUENCE [LARGE SCALE GENOMIC DNA]</scope>
    <source>
        <strain evidence="2 3">2980</strain>
    </source>
</reference>
<accession>A0ABU1S8F3</accession>
<dbReference type="EMBL" id="JAVDUM010000002">
    <property type="protein sequence ID" value="MDR6865889.1"/>
    <property type="molecule type" value="Genomic_DNA"/>
</dbReference>
<gene>
    <name evidence="2" type="ORF">J2Y69_000474</name>
</gene>
<protein>
    <submittedName>
        <fullName evidence="2">DUF2075 family protein</fullName>
    </submittedName>
</protein>
<evidence type="ECO:0000313" key="2">
    <source>
        <dbReference type="EMBL" id="MDR6865889.1"/>
    </source>
</evidence>
<evidence type="ECO:0000259" key="1">
    <source>
        <dbReference type="Pfam" id="PF09848"/>
    </source>
</evidence>
<dbReference type="RefSeq" id="WP_310017141.1">
    <property type="nucleotide sequence ID" value="NZ_JAVDUM010000002.1"/>
</dbReference>
<keyword evidence="3" id="KW-1185">Reference proteome</keyword>
<sequence length="585" mass="66060">MTGFEIAEIPFDADGLRDYPDPTGKLSNWPAVYAINDRRDIYVGETGNALLRMTQHRRDPKKRHLDVARILLDDTFHRSACYDLESLLIQWFYSDGIYAVINANDGHRNEEYAGRAAFQPRFREIFEELRERGLFRHSLREIENSDFFKLSPFKSLVPDQESAILEILKALFDDLEAGRSTTMVVSGNPGTGKTIVGISLIKTLRDIEASRGVDDAEQGSPISDFFARGYPELLEGLRIGIVVPQQSLRTSIARVFDRAPGLDGSMVLTAYDVGKATEPYDVLVVDEAHRLNQRANQSSGSLNAAFADINERLFGADSTEYTQLDWIRAQSTHSILLMDPAQSVRPADLPPEVVGEVVGEAKAGHHFFPLKTQMRVKAGADYVGFVREMLAGSRPSLPDLGEYEFALFDDIGAMDDLIRERDQEYGLSRLAAGYAWTWQSDPKKKGMKRIPLAERPYDIEIDGYRWRWNSAEKDWINSPDALDEVGSIHTVQGYDLNYAGVIIGPDLRLDPESGEIRFDRTQYRDKKGLENNRKRGLVYSDADIERYVKNIYAVLLTRGIRGTYVYVCDEPLREHLRAFIPVAAS</sequence>
<comment type="caution">
    <text evidence="2">The sequence shown here is derived from an EMBL/GenBank/DDBJ whole genome shotgun (WGS) entry which is preliminary data.</text>
</comment>
<dbReference type="InterPro" id="IPR027417">
    <property type="entry name" value="P-loop_NTPase"/>
</dbReference>
<dbReference type="SUPFAM" id="SSF52540">
    <property type="entry name" value="P-loop containing nucleoside triphosphate hydrolases"/>
    <property type="match status" value="1"/>
</dbReference>
<dbReference type="Proteomes" id="UP001259347">
    <property type="component" value="Unassembled WGS sequence"/>
</dbReference>
<evidence type="ECO:0000313" key="3">
    <source>
        <dbReference type="Proteomes" id="UP001259347"/>
    </source>
</evidence>
<proteinExistence type="predicted"/>
<dbReference type="InterPro" id="IPR018647">
    <property type="entry name" value="SLFN_3-like_DNA/RNA_helicase"/>
</dbReference>
<organism evidence="2 3">
    <name type="scientific">Microbacterium resistens</name>
    <dbReference type="NCBI Taxonomy" id="156977"/>
    <lineage>
        <taxon>Bacteria</taxon>
        <taxon>Bacillati</taxon>
        <taxon>Actinomycetota</taxon>
        <taxon>Actinomycetes</taxon>
        <taxon>Micrococcales</taxon>
        <taxon>Microbacteriaceae</taxon>
        <taxon>Microbacterium</taxon>
    </lineage>
</organism>
<dbReference type="Pfam" id="PF09848">
    <property type="entry name" value="SLFN-g3_helicase"/>
    <property type="match status" value="1"/>
</dbReference>
<dbReference type="Gene3D" id="3.40.50.300">
    <property type="entry name" value="P-loop containing nucleotide triphosphate hydrolases"/>
    <property type="match status" value="1"/>
</dbReference>
<name>A0ABU1S8F3_9MICO</name>